<proteinExistence type="predicted"/>
<protein>
    <submittedName>
        <fullName evidence="1">Uncharacterized protein</fullName>
    </submittedName>
</protein>
<evidence type="ECO:0000313" key="1">
    <source>
        <dbReference type="EMBL" id="OWM77174.1"/>
    </source>
</evidence>
<organism evidence="1 2">
    <name type="scientific">Punica granatum</name>
    <name type="common">Pomegranate</name>
    <dbReference type="NCBI Taxonomy" id="22663"/>
    <lineage>
        <taxon>Eukaryota</taxon>
        <taxon>Viridiplantae</taxon>
        <taxon>Streptophyta</taxon>
        <taxon>Embryophyta</taxon>
        <taxon>Tracheophyta</taxon>
        <taxon>Spermatophyta</taxon>
        <taxon>Magnoliopsida</taxon>
        <taxon>eudicotyledons</taxon>
        <taxon>Gunneridae</taxon>
        <taxon>Pentapetalae</taxon>
        <taxon>rosids</taxon>
        <taxon>malvids</taxon>
        <taxon>Myrtales</taxon>
        <taxon>Lythraceae</taxon>
        <taxon>Punica</taxon>
    </lineage>
</organism>
<evidence type="ECO:0000313" key="2">
    <source>
        <dbReference type="Proteomes" id="UP000197138"/>
    </source>
</evidence>
<gene>
    <name evidence="1" type="ORF">CDL15_Pgr026170</name>
</gene>
<accession>A0A218WWN6</accession>
<comment type="caution">
    <text evidence="1">The sequence shown here is derived from an EMBL/GenBank/DDBJ whole genome shotgun (WGS) entry which is preliminary data.</text>
</comment>
<dbReference type="EMBL" id="MTKT01002692">
    <property type="protein sequence ID" value="OWM77174.1"/>
    <property type="molecule type" value="Genomic_DNA"/>
</dbReference>
<reference evidence="2" key="1">
    <citation type="journal article" date="2017" name="Plant J.">
        <title>The pomegranate (Punica granatum L.) genome and the genomics of punicalagin biosynthesis.</title>
        <authorList>
            <person name="Qin G."/>
            <person name="Xu C."/>
            <person name="Ming R."/>
            <person name="Tang H."/>
            <person name="Guyot R."/>
            <person name="Kramer E.M."/>
            <person name="Hu Y."/>
            <person name="Yi X."/>
            <person name="Qi Y."/>
            <person name="Xu X."/>
            <person name="Gao Z."/>
            <person name="Pan H."/>
            <person name="Jian J."/>
            <person name="Tian Y."/>
            <person name="Yue Z."/>
            <person name="Xu Y."/>
        </authorList>
    </citation>
    <scope>NUCLEOTIDE SEQUENCE [LARGE SCALE GENOMIC DNA]</scope>
    <source>
        <strain evidence="2">cv. Dabenzi</strain>
    </source>
</reference>
<dbReference type="Proteomes" id="UP000197138">
    <property type="component" value="Unassembled WGS sequence"/>
</dbReference>
<sequence length="141" mass="16062">MPTLHSATQSKAQCGIVRLNYTTHLDLLSSALKVSDAFFKSLEVQSRQAEITVISRVPKQLRKQSEKFSFGLLGRLQLHICITGLRVNCSRSLTIHVKMTNVGCKYKICCQKRLILLWSPKTSKTGFRALYEPETFFHEKC</sequence>
<dbReference type="AlphaFoldDB" id="A0A218WWN6"/>
<name>A0A218WWN6_PUNGR</name>